<dbReference type="Proteomes" id="UP000305282">
    <property type="component" value="Unassembled WGS sequence"/>
</dbReference>
<dbReference type="RefSeq" id="WP_136446909.1">
    <property type="nucleotide sequence ID" value="NZ_SSXH01000046.1"/>
</dbReference>
<proteinExistence type="predicted"/>
<dbReference type="AlphaFoldDB" id="A0A4S5ET82"/>
<dbReference type="PROSITE" id="PS01047">
    <property type="entry name" value="HMA_1"/>
    <property type="match status" value="1"/>
</dbReference>
<dbReference type="InterPro" id="IPR006121">
    <property type="entry name" value="HMA_dom"/>
</dbReference>
<keyword evidence="4" id="KW-1185">Reference proteome</keyword>
<dbReference type="InterPro" id="IPR036163">
    <property type="entry name" value="HMA_dom_sf"/>
</dbReference>
<organism evidence="3 4">
    <name type="scientific">Candidatus Frankia alpina</name>
    <dbReference type="NCBI Taxonomy" id="2699483"/>
    <lineage>
        <taxon>Bacteria</taxon>
        <taxon>Bacillati</taxon>
        <taxon>Actinomycetota</taxon>
        <taxon>Actinomycetes</taxon>
        <taxon>Frankiales</taxon>
        <taxon>Frankiaceae</taxon>
        <taxon>Frankia</taxon>
    </lineage>
</organism>
<comment type="caution">
    <text evidence="3">The sequence shown here is derived from an EMBL/GenBank/DDBJ whole genome shotgun (WGS) entry which is preliminary data.</text>
</comment>
<dbReference type="Gene3D" id="3.30.70.100">
    <property type="match status" value="1"/>
</dbReference>
<evidence type="ECO:0000313" key="4">
    <source>
        <dbReference type="Proteomes" id="UP000305282"/>
    </source>
</evidence>
<gene>
    <name evidence="3" type="ORF">E7Y31_03595</name>
</gene>
<name>A0A4S5ET82_9ACTN</name>
<feature type="domain" description="HMA" evidence="2">
    <location>
        <begin position="2"/>
        <end position="67"/>
    </location>
</feature>
<evidence type="ECO:0000259" key="2">
    <source>
        <dbReference type="PROSITE" id="PS50846"/>
    </source>
</evidence>
<dbReference type="EMBL" id="SSXH01000046">
    <property type="protein sequence ID" value="THJ75755.1"/>
    <property type="molecule type" value="Genomic_DNA"/>
</dbReference>
<reference evidence="3 4" key="1">
    <citation type="submission" date="2019-04" db="EMBL/GenBank/DDBJ databases">
        <title>Draft genome sequences for three unisolated Alnus-infective Frankia Sp+ strains, AgTrS, AiOr and AvVan, the first sequenced Frankia strains able to sporulate in-planta.</title>
        <authorList>
            <person name="Bethencourt L."/>
            <person name="Vautrin F."/>
            <person name="Taib N."/>
            <person name="Dubost A."/>
            <person name="Castro-Garcia L."/>
            <person name="Imbaud O."/>
            <person name="Abrouk D."/>
            <person name="Fournier P."/>
            <person name="Briolay J."/>
            <person name="Nguyen A."/>
            <person name="Normand P."/>
            <person name="Fernandez M.P."/>
            <person name="Brochier-Armanet C."/>
            <person name="Herrera-Belaroussi A."/>
        </authorList>
    </citation>
    <scope>NUCLEOTIDE SEQUENCE [LARGE SCALE GENOMIC DNA]</scope>
    <source>
        <strain evidence="3 4">AvVan</strain>
    </source>
</reference>
<dbReference type="GO" id="GO:0046872">
    <property type="term" value="F:metal ion binding"/>
    <property type="evidence" value="ECO:0007669"/>
    <property type="project" value="UniProtKB-KW"/>
</dbReference>
<evidence type="ECO:0000256" key="1">
    <source>
        <dbReference type="ARBA" id="ARBA00022723"/>
    </source>
</evidence>
<dbReference type="SUPFAM" id="SSF55008">
    <property type="entry name" value="HMA, heavy metal-associated domain"/>
    <property type="match status" value="1"/>
</dbReference>
<protein>
    <submittedName>
        <fullName evidence="3">Heavy-metal-associated domain-containing protein</fullName>
    </submittedName>
</protein>
<accession>A0A4S5ET82</accession>
<keyword evidence="1" id="KW-0479">Metal-binding</keyword>
<evidence type="ECO:0000313" key="3">
    <source>
        <dbReference type="EMBL" id="THJ75755.1"/>
    </source>
</evidence>
<dbReference type="Pfam" id="PF00403">
    <property type="entry name" value="HMA"/>
    <property type="match status" value="1"/>
</dbReference>
<sequence length="70" mass="7239">MTAIAYTVTGMACEHCARSVTEELERLPEVASVTVDLADGRVTVVSEGALADGAVREAVAEAGYELVGRA</sequence>
<dbReference type="InterPro" id="IPR017969">
    <property type="entry name" value="Heavy-metal-associated_CS"/>
</dbReference>
<dbReference type="PROSITE" id="PS50846">
    <property type="entry name" value="HMA_2"/>
    <property type="match status" value="1"/>
</dbReference>
<dbReference type="CDD" id="cd00371">
    <property type="entry name" value="HMA"/>
    <property type="match status" value="1"/>
</dbReference>
<dbReference type="OrthoDB" id="9813965at2"/>